<evidence type="ECO:0000313" key="1">
    <source>
        <dbReference type="EMBL" id="EEZ31502.1"/>
    </source>
</evidence>
<dbReference type="EMBL" id="EQ999546">
    <property type="protein sequence ID" value="EEZ31502.1"/>
    <property type="molecule type" value="Genomic_DNA"/>
</dbReference>
<gene>
    <name evidence="1" type="ORF">BALG_01622</name>
</gene>
<dbReference type="Pfam" id="PF11015">
    <property type="entry name" value="DUF2853"/>
    <property type="match status" value="1"/>
</dbReference>
<dbReference type="InterPro" id="IPR023154">
    <property type="entry name" value="Jann4075-like_sf"/>
</dbReference>
<evidence type="ECO:0008006" key="2">
    <source>
        <dbReference type="Google" id="ProtNLM"/>
    </source>
</evidence>
<name>A0A0E1XDU6_9HYPH</name>
<reference evidence="1" key="1">
    <citation type="submission" date="2009-01" db="EMBL/GenBank/DDBJ databases">
        <title>The Genome Sequence of Brucella pinnipedialis M292/94/1.</title>
        <authorList>
            <consortium name="The Broad Institute Genome Sequencing Platform"/>
            <person name="Ward D."/>
            <person name="Young S.K."/>
            <person name="Kodira C.D."/>
            <person name="Zeng Q."/>
            <person name="Koehrsen M."/>
            <person name="Alvarado L."/>
            <person name="Berlin A."/>
            <person name="Borenstein D."/>
            <person name="Chen Z."/>
            <person name="Engels R."/>
            <person name="Freedman E."/>
            <person name="Gellesch M."/>
            <person name="Goldberg J."/>
            <person name="Griggs A."/>
            <person name="Gujja S."/>
            <person name="Heiman D."/>
            <person name="Hepburn T."/>
            <person name="Howarth C."/>
            <person name="Jen D."/>
            <person name="Larson L."/>
            <person name="Lewis B."/>
            <person name="Mehta T."/>
            <person name="Park D."/>
            <person name="Pearson M."/>
            <person name="Roberts A."/>
            <person name="Saif S."/>
            <person name="Shea T."/>
            <person name="Shenoy N."/>
            <person name="Sisk P."/>
            <person name="Stolte C."/>
            <person name="Sykes S."/>
            <person name="Walk T."/>
            <person name="White J."/>
            <person name="Yandava C."/>
            <person name="Whatmore A.M."/>
            <person name="Perrett L.L."/>
            <person name="O'Callaghan D."/>
            <person name="Nusbaum C."/>
            <person name="Galagan J."/>
            <person name="Birren B."/>
        </authorList>
    </citation>
    <scope>NUCLEOTIDE SEQUENCE [LARGE SCALE GENOMIC DNA]</scope>
    <source>
        <strain evidence="1">M292/94/1</strain>
    </source>
</reference>
<dbReference type="HOGENOM" id="CLU_155065_0_0_5"/>
<dbReference type="SUPFAM" id="SSF158587">
    <property type="entry name" value="Jann4075-like"/>
    <property type="match status" value="1"/>
</dbReference>
<dbReference type="AlphaFoldDB" id="A0A0E1XDU6"/>
<sequence>MSEYLADVRRYDAAADEAVVEKIVKHLGIALRNRDSSLVSASDPEEMKRVRTNWVAKKLGVEDVAKGDEVVAHVAEVMKGDRNKHRVTFYYLVAKQLGKLGAL</sequence>
<dbReference type="Proteomes" id="UP000004659">
    <property type="component" value="Unassembled WGS sequence"/>
</dbReference>
<dbReference type="RefSeq" id="WP_002964509.1">
    <property type="nucleotide sequence ID" value="NZ_EQ999546.1"/>
</dbReference>
<dbReference type="GeneID" id="93016297"/>
<accession>A0A0E1XDU6</accession>
<proteinExistence type="predicted"/>
<protein>
    <recommendedName>
        <fullName evidence="2">DUF2853 family protein</fullName>
    </recommendedName>
</protein>
<dbReference type="InterPro" id="IPR021274">
    <property type="entry name" value="DUF2853"/>
</dbReference>
<dbReference type="Gene3D" id="1.10.238.120">
    <property type="entry name" value="Jann4075-like"/>
    <property type="match status" value="1"/>
</dbReference>
<organism evidence="1">
    <name type="scientific">Brucella pinnipedialis M292/94/1</name>
    <dbReference type="NCBI Taxonomy" id="520462"/>
    <lineage>
        <taxon>Bacteria</taxon>
        <taxon>Pseudomonadati</taxon>
        <taxon>Pseudomonadota</taxon>
        <taxon>Alphaproteobacteria</taxon>
        <taxon>Hyphomicrobiales</taxon>
        <taxon>Brucellaceae</taxon>
        <taxon>Brucella/Ochrobactrum group</taxon>
        <taxon>Brucella</taxon>
    </lineage>
</organism>